<reference evidence="2 3" key="1">
    <citation type="submission" date="2024-09" db="EMBL/GenBank/DDBJ databases">
        <authorList>
            <person name="Lee S.D."/>
        </authorList>
    </citation>
    <scope>NUCLEOTIDE SEQUENCE [LARGE SCALE GENOMIC DNA]</scope>
    <source>
        <strain evidence="2 3">N1-5</strain>
    </source>
</reference>
<proteinExistence type="inferred from homology"/>
<comment type="similarity">
    <text evidence="1">Belongs to the bacilliredoxin family.</text>
</comment>
<dbReference type="Pfam" id="PF06491">
    <property type="entry name" value="Disulph_isomer"/>
    <property type="match status" value="1"/>
</dbReference>
<dbReference type="PANTHER" id="PTHR40052:SF2">
    <property type="entry name" value="BACILLIREDOXIN BRXA"/>
    <property type="match status" value="1"/>
</dbReference>
<evidence type="ECO:0000313" key="3">
    <source>
        <dbReference type="Proteomes" id="UP001592528"/>
    </source>
</evidence>
<keyword evidence="3" id="KW-1185">Reference proteome</keyword>
<gene>
    <name evidence="2" type="ORF">ACEZDJ_18350</name>
</gene>
<protein>
    <submittedName>
        <fullName evidence="2">BrxA/BrxB family bacilliredoxin</fullName>
    </submittedName>
</protein>
<evidence type="ECO:0000256" key="1">
    <source>
        <dbReference type="ARBA" id="ARBA00038305"/>
    </source>
</evidence>
<dbReference type="Gene3D" id="3.40.30.10">
    <property type="entry name" value="Glutaredoxin"/>
    <property type="match status" value="1"/>
</dbReference>
<dbReference type="InterPro" id="IPR009474">
    <property type="entry name" value="BrxB/BrxA"/>
</dbReference>
<evidence type="ECO:0000313" key="2">
    <source>
        <dbReference type="EMBL" id="MFC1403255.1"/>
    </source>
</evidence>
<dbReference type="RefSeq" id="WP_030254445.1">
    <property type="nucleotide sequence ID" value="NZ_JBHEZZ010000009.1"/>
</dbReference>
<dbReference type="EMBL" id="JBHEZZ010000009">
    <property type="protein sequence ID" value="MFC1403255.1"/>
    <property type="molecule type" value="Genomic_DNA"/>
</dbReference>
<sequence>MPHYSPLLVKPMREELTSIGFRELLTSQEVDAAMEDVKTDLTLVAVNAVTAAAAGMARPGVRLALANSSGAKVPDRLLTVLPGDDVEAVQTFFRHLPDFPPSDPSFFLFKDGEVVYYMPQYRIEGRDHMAVAADLSAAFAEFDE</sequence>
<dbReference type="PANTHER" id="PTHR40052">
    <property type="entry name" value="UPF0403 PROTEIN YQIW-RELATED"/>
    <property type="match status" value="1"/>
</dbReference>
<comment type="caution">
    <text evidence="2">The sequence shown here is derived from an EMBL/GenBank/DDBJ whole genome shotgun (WGS) entry which is preliminary data.</text>
</comment>
<dbReference type="NCBIfam" id="TIGR04191">
    <property type="entry name" value="YphP_YqiW"/>
    <property type="match status" value="1"/>
</dbReference>
<organism evidence="2 3">
    <name type="scientific">Streptacidiphilus cavernicola</name>
    <dbReference type="NCBI Taxonomy" id="3342716"/>
    <lineage>
        <taxon>Bacteria</taxon>
        <taxon>Bacillati</taxon>
        <taxon>Actinomycetota</taxon>
        <taxon>Actinomycetes</taxon>
        <taxon>Kitasatosporales</taxon>
        <taxon>Streptomycetaceae</taxon>
        <taxon>Streptacidiphilus</taxon>
    </lineage>
</organism>
<accession>A0ABV6UP83</accession>
<name>A0ABV6UP83_9ACTN</name>
<dbReference type="Proteomes" id="UP001592528">
    <property type="component" value="Unassembled WGS sequence"/>
</dbReference>